<dbReference type="SUPFAM" id="SSF52540">
    <property type="entry name" value="P-loop containing nucleoside triphosphate hydrolases"/>
    <property type="match status" value="2"/>
</dbReference>
<feature type="coiled-coil region" evidence="9">
    <location>
        <begin position="925"/>
        <end position="952"/>
    </location>
</feature>
<feature type="compositionally biased region" description="Polar residues" evidence="10">
    <location>
        <begin position="397"/>
        <end position="406"/>
    </location>
</feature>
<dbReference type="Pfam" id="PF00005">
    <property type="entry name" value="ABC_tran"/>
    <property type="match status" value="2"/>
</dbReference>
<feature type="transmembrane region" description="Helical" evidence="11">
    <location>
        <begin position="291"/>
        <end position="311"/>
    </location>
</feature>
<feature type="domain" description="ABC transporter" evidence="12">
    <location>
        <begin position="706"/>
        <end position="935"/>
    </location>
</feature>
<protein>
    <recommendedName>
        <fullName evidence="16">ABC transporter</fullName>
    </recommendedName>
</protein>
<dbReference type="GO" id="GO:0140359">
    <property type="term" value="F:ABC-type transporter activity"/>
    <property type="evidence" value="ECO:0007669"/>
    <property type="project" value="InterPro"/>
</dbReference>
<evidence type="ECO:0000256" key="7">
    <source>
        <dbReference type="ARBA" id="ARBA00022989"/>
    </source>
</evidence>
<feature type="region of interest" description="Disordered" evidence="10">
    <location>
        <begin position="443"/>
        <end position="468"/>
    </location>
</feature>
<feature type="transmembrane region" description="Helical" evidence="11">
    <location>
        <begin position="81"/>
        <end position="100"/>
    </location>
</feature>
<dbReference type="CDD" id="cd18604">
    <property type="entry name" value="ABC_6TM_VMR1_D2_like"/>
    <property type="match status" value="1"/>
</dbReference>
<feature type="transmembrane region" description="Helical" evidence="11">
    <location>
        <begin position="112"/>
        <end position="131"/>
    </location>
</feature>
<evidence type="ECO:0000256" key="10">
    <source>
        <dbReference type="SAM" id="MobiDB-lite"/>
    </source>
</evidence>
<feature type="transmembrane region" description="Helical" evidence="11">
    <location>
        <begin position="1122"/>
        <end position="1139"/>
    </location>
</feature>
<feature type="domain" description="ABC transporter" evidence="12">
    <location>
        <begin position="1320"/>
        <end position="1530"/>
    </location>
</feature>
<dbReference type="InterPro" id="IPR003439">
    <property type="entry name" value="ABC_transporter-like_ATP-bd"/>
</dbReference>
<evidence type="ECO:0000259" key="12">
    <source>
        <dbReference type="PROSITE" id="PS50893"/>
    </source>
</evidence>
<keyword evidence="6" id="KW-0067">ATP-binding</keyword>
<evidence type="ECO:0000256" key="11">
    <source>
        <dbReference type="SAM" id="Phobius"/>
    </source>
</evidence>
<feature type="compositionally biased region" description="Polar residues" evidence="10">
    <location>
        <begin position="414"/>
        <end position="423"/>
    </location>
</feature>
<keyword evidence="4" id="KW-0677">Repeat</keyword>
<dbReference type="InterPro" id="IPR036640">
    <property type="entry name" value="ABC1_TM_sf"/>
</dbReference>
<evidence type="ECO:0008006" key="16">
    <source>
        <dbReference type="Google" id="ProtNLM"/>
    </source>
</evidence>
<dbReference type="Gene3D" id="3.40.50.300">
    <property type="entry name" value="P-loop containing nucleotide triphosphate hydrolases"/>
    <property type="match status" value="2"/>
</dbReference>
<dbReference type="Proteomes" id="UP000053257">
    <property type="component" value="Unassembled WGS sequence"/>
</dbReference>
<feature type="transmembrane region" description="Helical" evidence="11">
    <location>
        <begin position="1042"/>
        <end position="1067"/>
    </location>
</feature>
<dbReference type="SUPFAM" id="SSF90123">
    <property type="entry name" value="ABC transporter transmembrane region"/>
    <property type="match status" value="2"/>
</dbReference>
<keyword evidence="15" id="KW-1185">Reference proteome</keyword>
<feature type="transmembrane region" description="Helical" evidence="11">
    <location>
        <begin position="138"/>
        <end position="156"/>
    </location>
</feature>
<evidence type="ECO:0000256" key="4">
    <source>
        <dbReference type="ARBA" id="ARBA00022737"/>
    </source>
</evidence>
<evidence type="ECO:0000256" key="1">
    <source>
        <dbReference type="ARBA" id="ARBA00004141"/>
    </source>
</evidence>
<dbReference type="Gene3D" id="1.20.1560.10">
    <property type="entry name" value="ABC transporter type 1, transmembrane domain"/>
    <property type="match status" value="3"/>
</dbReference>
<keyword evidence="5" id="KW-0547">Nucleotide-binding</keyword>
<dbReference type="OrthoDB" id="6500128at2759"/>
<dbReference type="InterPro" id="IPR050173">
    <property type="entry name" value="ABC_transporter_C-like"/>
</dbReference>
<feature type="transmembrane region" description="Helical" evidence="11">
    <location>
        <begin position="622"/>
        <end position="639"/>
    </location>
</feature>
<dbReference type="PROSITE" id="PS00211">
    <property type="entry name" value="ABC_TRANSPORTER_1"/>
    <property type="match status" value="1"/>
</dbReference>
<proteinExistence type="predicted"/>
<dbReference type="CDD" id="cd18596">
    <property type="entry name" value="ABC_6TM_VMR1_D1_like"/>
    <property type="match status" value="1"/>
</dbReference>
<dbReference type="InterPro" id="IPR027417">
    <property type="entry name" value="P-loop_NTPase"/>
</dbReference>
<gene>
    <name evidence="14" type="ORF">PHLGIDRAFT_534841</name>
</gene>
<accession>A0A0C3PH74</accession>
<dbReference type="SMART" id="SM00382">
    <property type="entry name" value="AAA"/>
    <property type="match status" value="2"/>
</dbReference>
<feature type="transmembrane region" description="Helical" evidence="11">
    <location>
        <begin position="595"/>
        <end position="616"/>
    </location>
</feature>
<keyword evidence="2" id="KW-0813">Transport</keyword>
<dbReference type="Pfam" id="PF00664">
    <property type="entry name" value="ABC_membrane"/>
    <property type="match status" value="2"/>
</dbReference>
<dbReference type="PROSITE" id="PS50893">
    <property type="entry name" value="ABC_TRANSPORTER_2"/>
    <property type="match status" value="2"/>
</dbReference>
<dbReference type="GO" id="GO:0016887">
    <property type="term" value="F:ATP hydrolysis activity"/>
    <property type="evidence" value="ECO:0007669"/>
    <property type="project" value="InterPro"/>
</dbReference>
<sequence>MDGTALGQVVLATLDGGDSGKSIWLDERAVPSVVAMASLLTLLARGVWPSKSLRGLSPDRDRENEVLGGHFLTSRGGMTILIFKVTRLVAVMALFCLWGIAAIKNERDQPNIALLMTILYAVLLALLNVLAPIRRTLPFSRHLSMITFATLAVYTYRNVWPLMTFTLRPKDLDEGAILWGKLGLLAFAAVFLPLLEPYTYIPYDPSHPSPVPNSEQTASIASFLTYVWLDSIIWRAHQVPHLPHDDLPPICDYDEVKNLIKQGYTGLDPFSGAKPTGSLFWPLAKMFRWTLLYQAFAVVMVAASQMTVPVGTNRLLTYLEHGGEGAIVKPWVWILWLGLGPVVKTIFFQLYAFLGTRMLVRIQSIFTSLILDHALRIRMKAETSERQVTETAPGDSQPGTALQSEGSDGGDVRTVSSQATAGPSTAVSRASTASTATVVASVSELPKGTDKNKPESKGAEKLGEKNKKKDSNLVGKLNNLVTSDLDNILGGLLYAPTLSILSIWFLYAILGWSSLVGLAVMIILFPAPSWVAARTNGIQKEKMKATDARVQSVTEVMSVLRMIKLFGWETRVFNNVSEQRETELKLIWKRKLLDLLNTCLANIIPLLHMVITYAIYTVVMNRQLTAAVVFSSVTAFSMFRRQMHMIMFYLPSMLNANVSLKRVADFLRNTELLDSFITLDEPVVDSTWAHGSDIGFGQADFSWSQEKTDGNSTPSRRTFRLRIDEEVKFKEGAFNLVIGPTGSGKTSMLMALLGEMHYMPRSPESWLSLPRHGGIAFAAQESWVQNDTIKGNILFGAPYDEERYKKVLYQCALVPDLRLFEAGDATEVGEKGITLSGGQKARLTLARAVYSSARILLLDDVLAALDVHTSRWIVNRCFKGDLIRGRTVVFVTHNIAMASPLADFVISLRDGHIVSQGTISDALTKDQQLAEEFKLEEEVIELEEDAVDLDEANADPVSTPTKKESTMGKLVVAEEIAIGRISWKAYRLLLTSLGGSWPLVFWVQYLGGDILSTASTTFESWWLGHWARQYSLRDPNDVRVSFYLGIYIAIVVLSILAMVYSTVTYTYGGMRASRSVHAKLVKSLLSSTFRWLDVTPTSRVITRCTQDIQAVDGPIPSQMKQLLSITISLIISISVVVLYTPVFLVPALLISFLGGLMGNIYIKAQLSMKREMSNAKAPVLDVFGSATSSLTSIRAYAAQTMFRDTLHDRIDRYTRASRAMYNVNRWINMRLDTLGQLFTTSLAFYLVYGRTSATASNIGFILSVSASFSDTILWWVRNLNSFEVRSNSLERIQQYLDIEHEPEPKDGGRPPAYWPSSGDLRVEKLSARYSMDGPMVLHAISFHARAGERIGVVGRTGSGKSTLTLAMLRCIYTEGAVIYDGIPTDTLNLDALRSNVTIIPQMPELLGGTLRHNLDMFGQHDDATLNDALRAAGLFSLQSAADEHRLTLDSPLLILDEATSAIDYDTDTVIQASLRTELKKDVTVITVAHRLQTIMDYDKILVLDAGRLVEFDAPKLLLQKEDSYLRALVEESAD</sequence>
<feature type="transmembrane region" description="Helical" evidence="11">
    <location>
        <begin position="515"/>
        <end position="533"/>
    </location>
</feature>
<evidence type="ECO:0000313" key="15">
    <source>
        <dbReference type="Proteomes" id="UP000053257"/>
    </source>
</evidence>
<comment type="subcellular location">
    <subcellularLocation>
        <location evidence="1">Membrane</location>
        <topology evidence="1">Multi-pass membrane protein</topology>
    </subcellularLocation>
</comment>
<feature type="non-terminal residue" evidence="14">
    <location>
        <position position="1534"/>
    </location>
</feature>
<keyword evidence="9" id="KW-0175">Coiled coil</keyword>
<feature type="region of interest" description="Disordered" evidence="10">
    <location>
        <begin position="383"/>
        <end position="428"/>
    </location>
</feature>
<dbReference type="PANTHER" id="PTHR24223:SF356">
    <property type="entry name" value="ATP-BINDING CASSETTE TRANSPORTER ABC4"/>
    <property type="match status" value="1"/>
</dbReference>
<dbReference type="CDD" id="cd03250">
    <property type="entry name" value="ABCC_MRP_domain1"/>
    <property type="match status" value="1"/>
</dbReference>
<dbReference type="EMBL" id="KN840550">
    <property type="protein sequence ID" value="KIP05213.1"/>
    <property type="molecule type" value="Genomic_DNA"/>
</dbReference>
<evidence type="ECO:0000256" key="2">
    <source>
        <dbReference type="ARBA" id="ARBA00022448"/>
    </source>
</evidence>
<dbReference type="GO" id="GO:0016020">
    <property type="term" value="C:membrane"/>
    <property type="evidence" value="ECO:0007669"/>
    <property type="project" value="UniProtKB-SubCell"/>
</dbReference>
<keyword evidence="3 11" id="KW-0812">Transmembrane</keyword>
<evidence type="ECO:0000313" key="14">
    <source>
        <dbReference type="EMBL" id="KIP05213.1"/>
    </source>
</evidence>
<dbReference type="FunFam" id="1.20.1560.10:FF:000013">
    <property type="entry name" value="ABC transporter C family member 2"/>
    <property type="match status" value="1"/>
</dbReference>
<feature type="transmembrane region" description="Helical" evidence="11">
    <location>
        <begin position="488"/>
        <end position="509"/>
    </location>
</feature>
<dbReference type="GO" id="GO:0005524">
    <property type="term" value="F:ATP binding"/>
    <property type="evidence" value="ECO:0007669"/>
    <property type="project" value="UniProtKB-KW"/>
</dbReference>
<dbReference type="HOGENOM" id="CLU_000604_27_6_1"/>
<dbReference type="PROSITE" id="PS50929">
    <property type="entry name" value="ABC_TM1F"/>
    <property type="match status" value="2"/>
</dbReference>
<keyword evidence="7 11" id="KW-1133">Transmembrane helix</keyword>
<reference evidence="14 15" key="1">
    <citation type="journal article" date="2014" name="PLoS Genet.">
        <title>Analysis of the Phlebiopsis gigantea genome, transcriptome and secretome provides insight into its pioneer colonization strategies of wood.</title>
        <authorList>
            <person name="Hori C."/>
            <person name="Ishida T."/>
            <person name="Igarashi K."/>
            <person name="Samejima M."/>
            <person name="Suzuki H."/>
            <person name="Master E."/>
            <person name="Ferreira P."/>
            <person name="Ruiz-Duenas F.J."/>
            <person name="Held B."/>
            <person name="Canessa P."/>
            <person name="Larrondo L.F."/>
            <person name="Schmoll M."/>
            <person name="Druzhinina I.S."/>
            <person name="Kubicek C.P."/>
            <person name="Gaskell J.A."/>
            <person name="Kersten P."/>
            <person name="St John F."/>
            <person name="Glasner J."/>
            <person name="Sabat G."/>
            <person name="Splinter BonDurant S."/>
            <person name="Syed K."/>
            <person name="Yadav J."/>
            <person name="Mgbeahuruike A.C."/>
            <person name="Kovalchuk A."/>
            <person name="Asiegbu F.O."/>
            <person name="Lackner G."/>
            <person name="Hoffmeister D."/>
            <person name="Rencoret J."/>
            <person name="Gutierrez A."/>
            <person name="Sun H."/>
            <person name="Lindquist E."/>
            <person name="Barry K."/>
            <person name="Riley R."/>
            <person name="Grigoriev I.V."/>
            <person name="Henrissat B."/>
            <person name="Kues U."/>
            <person name="Berka R.M."/>
            <person name="Martinez A.T."/>
            <person name="Covert S.F."/>
            <person name="Blanchette R.A."/>
            <person name="Cullen D."/>
        </authorList>
    </citation>
    <scope>NUCLEOTIDE SEQUENCE [LARGE SCALE GENOMIC DNA]</scope>
    <source>
        <strain evidence="14 15">11061_1 CR5-6</strain>
    </source>
</reference>
<feature type="transmembrane region" description="Helical" evidence="11">
    <location>
        <begin position="331"/>
        <end position="354"/>
    </location>
</feature>
<evidence type="ECO:0000259" key="13">
    <source>
        <dbReference type="PROSITE" id="PS50929"/>
    </source>
</evidence>
<feature type="transmembrane region" description="Helical" evidence="11">
    <location>
        <begin position="988"/>
        <end position="1007"/>
    </location>
</feature>
<dbReference type="InterPro" id="IPR011527">
    <property type="entry name" value="ABC1_TM_dom"/>
</dbReference>
<evidence type="ECO:0000256" key="3">
    <source>
        <dbReference type="ARBA" id="ARBA00022692"/>
    </source>
</evidence>
<dbReference type="PANTHER" id="PTHR24223">
    <property type="entry name" value="ATP-BINDING CASSETTE SUB-FAMILY C"/>
    <property type="match status" value="1"/>
</dbReference>
<dbReference type="InterPro" id="IPR017871">
    <property type="entry name" value="ABC_transporter-like_CS"/>
</dbReference>
<feature type="domain" description="ABC transmembrane type-1" evidence="13">
    <location>
        <begin position="295"/>
        <end position="655"/>
    </location>
</feature>
<feature type="domain" description="ABC transmembrane type-1" evidence="13">
    <location>
        <begin position="1010"/>
        <end position="1274"/>
    </location>
</feature>
<keyword evidence="8 11" id="KW-0472">Membrane</keyword>
<feature type="compositionally biased region" description="Basic and acidic residues" evidence="10">
    <location>
        <begin position="447"/>
        <end position="468"/>
    </location>
</feature>
<name>A0A0C3PH74_PHLG1</name>
<organism evidence="14 15">
    <name type="scientific">Phlebiopsis gigantea (strain 11061_1 CR5-6)</name>
    <name type="common">White-rot fungus</name>
    <name type="synonym">Peniophora gigantea</name>
    <dbReference type="NCBI Taxonomy" id="745531"/>
    <lineage>
        <taxon>Eukaryota</taxon>
        <taxon>Fungi</taxon>
        <taxon>Dikarya</taxon>
        <taxon>Basidiomycota</taxon>
        <taxon>Agaricomycotina</taxon>
        <taxon>Agaricomycetes</taxon>
        <taxon>Polyporales</taxon>
        <taxon>Phanerochaetaceae</taxon>
        <taxon>Phlebiopsis</taxon>
    </lineage>
</organism>
<evidence type="ECO:0000256" key="5">
    <source>
        <dbReference type="ARBA" id="ARBA00022741"/>
    </source>
</evidence>
<evidence type="ECO:0000256" key="6">
    <source>
        <dbReference type="ARBA" id="ARBA00022840"/>
    </source>
</evidence>
<evidence type="ECO:0000256" key="8">
    <source>
        <dbReference type="ARBA" id="ARBA00023136"/>
    </source>
</evidence>
<evidence type="ECO:0000256" key="9">
    <source>
        <dbReference type="SAM" id="Coils"/>
    </source>
</evidence>
<dbReference type="InterPro" id="IPR003593">
    <property type="entry name" value="AAA+_ATPase"/>
</dbReference>
<feature type="transmembrane region" description="Helical" evidence="11">
    <location>
        <begin position="176"/>
        <end position="195"/>
    </location>
</feature>
<dbReference type="STRING" id="745531.A0A0C3PH74"/>